<dbReference type="CDD" id="cd17356">
    <property type="entry name" value="MFS_HXT"/>
    <property type="match status" value="1"/>
</dbReference>
<feature type="transmembrane region" description="Helical" evidence="10">
    <location>
        <begin position="400"/>
        <end position="425"/>
    </location>
</feature>
<dbReference type="NCBIfam" id="TIGR00879">
    <property type="entry name" value="SP"/>
    <property type="match status" value="1"/>
</dbReference>
<keyword evidence="6 10" id="KW-1133">Transmembrane helix</keyword>
<evidence type="ECO:0000256" key="3">
    <source>
        <dbReference type="ARBA" id="ARBA00022448"/>
    </source>
</evidence>
<dbReference type="EMBL" id="KN880432">
    <property type="protein sequence ID" value="KIY74098.1"/>
    <property type="molecule type" value="Genomic_DNA"/>
</dbReference>
<keyword evidence="3 9" id="KW-0813">Transport</keyword>
<feature type="transmembrane region" description="Helical" evidence="10">
    <location>
        <begin position="304"/>
        <end position="326"/>
    </location>
</feature>
<dbReference type="STRING" id="1314674.A0A0D7BU81"/>
<proteinExistence type="inferred from homology"/>
<feature type="transmembrane region" description="Helical" evidence="10">
    <location>
        <begin position="338"/>
        <end position="359"/>
    </location>
</feature>
<comment type="catalytic activity">
    <reaction evidence="8">
        <text>myo-inositol(out) + H(+)(out) = myo-inositol(in) + H(+)(in)</text>
        <dbReference type="Rhea" id="RHEA:60364"/>
        <dbReference type="ChEBI" id="CHEBI:15378"/>
        <dbReference type="ChEBI" id="CHEBI:17268"/>
    </reaction>
</comment>
<comment type="subcellular location">
    <subcellularLocation>
        <location evidence="1">Membrane</location>
        <topology evidence="1">Multi-pass membrane protein</topology>
    </subcellularLocation>
</comment>
<keyword evidence="4" id="KW-0762">Sugar transport</keyword>
<evidence type="ECO:0000256" key="9">
    <source>
        <dbReference type="RuleBase" id="RU003346"/>
    </source>
</evidence>
<evidence type="ECO:0000256" key="8">
    <source>
        <dbReference type="ARBA" id="ARBA00049119"/>
    </source>
</evidence>
<dbReference type="InterPro" id="IPR003663">
    <property type="entry name" value="Sugar/inositol_transpt"/>
</dbReference>
<dbReference type="InterPro" id="IPR005828">
    <property type="entry name" value="MFS_sugar_transport-like"/>
</dbReference>
<dbReference type="InterPro" id="IPR005829">
    <property type="entry name" value="Sugar_transporter_CS"/>
</dbReference>
<feature type="transmembrane region" description="Helical" evidence="10">
    <location>
        <begin position="126"/>
        <end position="150"/>
    </location>
</feature>
<evidence type="ECO:0000313" key="12">
    <source>
        <dbReference type="EMBL" id="KIY74098.1"/>
    </source>
</evidence>
<protein>
    <submittedName>
        <fullName evidence="12">General substrate transporter</fullName>
    </submittedName>
</protein>
<feature type="transmembrane region" description="Helical" evidence="10">
    <location>
        <begin position="77"/>
        <end position="96"/>
    </location>
</feature>
<dbReference type="Gene3D" id="1.20.1250.20">
    <property type="entry name" value="MFS general substrate transporter like domains"/>
    <property type="match status" value="1"/>
</dbReference>
<comment type="similarity">
    <text evidence="2 9">Belongs to the major facilitator superfamily. Sugar transporter (TC 2.A.1.1) family.</text>
</comment>
<evidence type="ECO:0000313" key="13">
    <source>
        <dbReference type="Proteomes" id="UP000054007"/>
    </source>
</evidence>
<feature type="transmembrane region" description="Helical" evidence="10">
    <location>
        <begin position="196"/>
        <end position="215"/>
    </location>
</feature>
<dbReference type="PRINTS" id="PR00171">
    <property type="entry name" value="SUGRTRNSPORT"/>
</dbReference>
<evidence type="ECO:0000259" key="11">
    <source>
        <dbReference type="PROSITE" id="PS50850"/>
    </source>
</evidence>
<dbReference type="GO" id="GO:0005351">
    <property type="term" value="F:carbohydrate:proton symporter activity"/>
    <property type="evidence" value="ECO:0007669"/>
    <property type="project" value="TreeGrafter"/>
</dbReference>
<evidence type="ECO:0000256" key="7">
    <source>
        <dbReference type="ARBA" id="ARBA00023136"/>
    </source>
</evidence>
<dbReference type="PROSITE" id="PS50850">
    <property type="entry name" value="MFS"/>
    <property type="match status" value="1"/>
</dbReference>
<dbReference type="InterPro" id="IPR020846">
    <property type="entry name" value="MFS_dom"/>
</dbReference>
<feature type="transmembrane region" description="Helical" evidence="10">
    <location>
        <begin position="366"/>
        <end position="388"/>
    </location>
</feature>
<gene>
    <name evidence="12" type="ORF">CYLTODRAFT_92984</name>
</gene>
<feature type="transmembrane region" description="Helical" evidence="10">
    <location>
        <begin position="12"/>
        <end position="32"/>
    </location>
</feature>
<feature type="domain" description="Major facilitator superfamily (MFS) profile" evidence="11">
    <location>
        <begin position="19"/>
        <end position="489"/>
    </location>
</feature>
<feature type="transmembrane region" description="Helical" evidence="10">
    <location>
        <begin position="162"/>
        <end position="184"/>
    </location>
</feature>
<accession>A0A0D7BU81</accession>
<sequence>MAPLTYINGTPIGVTAILVALISSMGGFLFGYDTGQISDILVMEDFKRRFAECAPAASLELIDVSTCEFSTVRSGCIVALLSIGTLIGCLCGAPVAETLGRRYAMVVECLVFFVGDIIQITSSTHWVQYAIGRIITGLGIGALSTAVPMYQAETSPSQIRGIVNAMYQFFVTFGILMAYCISTGSRQLEGSGQWRLVIGIGFTWPTILAIFIQTMPESPRWLAKKGRDEEARRAIARVRGVTGSSSIFGRSVSKKEEALKTRWDGLVDRELEEIRSTIEHESHLSTGSWADCFSPKDKILYRTLLGMAIQTFQQLTGANYFFYYGATIFSSVGLSDSFITQIILGAVNFFCTFFGLVIFQKCGRRWPLILGGLWQSAWLFVFGAMGTALDPTESKIAGQIMILASCMFILGFASTWAPGAWVIIGETFPMRTRAKQSALATASNWLWNFLLAFFTPFITKSIKFRYGFVFAACNLVGSLIIYFFLYESAGLTLEAVEMMYNDPNCHAWSSATWAPAGYKDRADMIQQINKENTKEHFEHVSDAGSEKVAIEEPRA</sequence>
<keyword evidence="5 10" id="KW-0812">Transmembrane</keyword>
<evidence type="ECO:0000256" key="4">
    <source>
        <dbReference type="ARBA" id="ARBA00022597"/>
    </source>
</evidence>
<dbReference type="Proteomes" id="UP000054007">
    <property type="component" value="Unassembled WGS sequence"/>
</dbReference>
<dbReference type="FunFam" id="1.20.1250.20:FF:000044">
    <property type="entry name" value="Hexose transporter Hxt3p"/>
    <property type="match status" value="1"/>
</dbReference>
<keyword evidence="13" id="KW-1185">Reference proteome</keyword>
<dbReference type="PANTHER" id="PTHR48022:SF75">
    <property type="entry name" value="GALACTOSE TRANSPORTER-RELATED"/>
    <property type="match status" value="1"/>
</dbReference>
<evidence type="ECO:0000256" key="6">
    <source>
        <dbReference type="ARBA" id="ARBA00022989"/>
    </source>
</evidence>
<organism evidence="12 13">
    <name type="scientific">Cylindrobasidium torrendii FP15055 ss-10</name>
    <dbReference type="NCBI Taxonomy" id="1314674"/>
    <lineage>
        <taxon>Eukaryota</taxon>
        <taxon>Fungi</taxon>
        <taxon>Dikarya</taxon>
        <taxon>Basidiomycota</taxon>
        <taxon>Agaricomycotina</taxon>
        <taxon>Agaricomycetes</taxon>
        <taxon>Agaricomycetidae</taxon>
        <taxon>Agaricales</taxon>
        <taxon>Marasmiineae</taxon>
        <taxon>Physalacriaceae</taxon>
        <taxon>Cylindrobasidium</taxon>
    </lineage>
</organism>
<dbReference type="AlphaFoldDB" id="A0A0D7BU81"/>
<feature type="transmembrane region" description="Helical" evidence="10">
    <location>
        <begin position="437"/>
        <end position="458"/>
    </location>
</feature>
<dbReference type="SUPFAM" id="SSF103473">
    <property type="entry name" value="MFS general substrate transporter"/>
    <property type="match status" value="1"/>
</dbReference>
<evidence type="ECO:0000256" key="1">
    <source>
        <dbReference type="ARBA" id="ARBA00004141"/>
    </source>
</evidence>
<dbReference type="InterPro" id="IPR050360">
    <property type="entry name" value="MFS_Sugar_Transporters"/>
</dbReference>
<evidence type="ECO:0000256" key="5">
    <source>
        <dbReference type="ARBA" id="ARBA00022692"/>
    </source>
</evidence>
<dbReference type="OrthoDB" id="5141738at2759"/>
<name>A0A0D7BU81_9AGAR</name>
<dbReference type="PROSITE" id="PS00217">
    <property type="entry name" value="SUGAR_TRANSPORT_2"/>
    <property type="match status" value="1"/>
</dbReference>
<dbReference type="PANTHER" id="PTHR48022">
    <property type="entry name" value="PLASTIDIC GLUCOSE TRANSPORTER 4"/>
    <property type="match status" value="1"/>
</dbReference>
<evidence type="ECO:0000256" key="2">
    <source>
        <dbReference type="ARBA" id="ARBA00010992"/>
    </source>
</evidence>
<feature type="transmembrane region" description="Helical" evidence="10">
    <location>
        <begin position="464"/>
        <end position="485"/>
    </location>
</feature>
<keyword evidence="7 10" id="KW-0472">Membrane</keyword>
<dbReference type="InterPro" id="IPR036259">
    <property type="entry name" value="MFS_trans_sf"/>
</dbReference>
<dbReference type="GO" id="GO:0005886">
    <property type="term" value="C:plasma membrane"/>
    <property type="evidence" value="ECO:0007669"/>
    <property type="project" value="TreeGrafter"/>
</dbReference>
<reference evidence="12 13" key="1">
    <citation type="journal article" date="2015" name="Fungal Genet. Biol.">
        <title>Evolution of novel wood decay mechanisms in Agaricales revealed by the genome sequences of Fistulina hepatica and Cylindrobasidium torrendii.</title>
        <authorList>
            <person name="Floudas D."/>
            <person name="Held B.W."/>
            <person name="Riley R."/>
            <person name="Nagy L.G."/>
            <person name="Koehler G."/>
            <person name="Ransdell A.S."/>
            <person name="Younus H."/>
            <person name="Chow J."/>
            <person name="Chiniquy J."/>
            <person name="Lipzen A."/>
            <person name="Tritt A."/>
            <person name="Sun H."/>
            <person name="Haridas S."/>
            <person name="LaButti K."/>
            <person name="Ohm R.A."/>
            <person name="Kues U."/>
            <person name="Blanchette R.A."/>
            <person name="Grigoriev I.V."/>
            <person name="Minto R.E."/>
            <person name="Hibbett D.S."/>
        </authorList>
    </citation>
    <scope>NUCLEOTIDE SEQUENCE [LARGE SCALE GENOMIC DNA]</scope>
    <source>
        <strain evidence="12 13">FP15055 ss-10</strain>
    </source>
</reference>
<evidence type="ECO:0000256" key="10">
    <source>
        <dbReference type="SAM" id="Phobius"/>
    </source>
</evidence>
<dbReference type="Pfam" id="PF00083">
    <property type="entry name" value="Sugar_tr"/>
    <property type="match status" value="1"/>
</dbReference>